<dbReference type="PRINTS" id="PR01349">
    <property type="entry name" value="WNTPROTEIN"/>
</dbReference>
<keyword evidence="5" id="KW-0272">Extracellular matrix</keyword>
<evidence type="ECO:0000313" key="11">
    <source>
        <dbReference type="Proteomes" id="UP000507470"/>
    </source>
</evidence>
<comment type="subcellular location">
    <subcellularLocation>
        <location evidence="1 9">Secreted</location>
        <location evidence="1 9">Extracellular space</location>
        <location evidence="1 9">Extracellular matrix</location>
    </subcellularLocation>
</comment>
<dbReference type="GO" id="GO:0005125">
    <property type="term" value="F:cytokine activity"/>
    <property type="evidence" value="ECO:0007669"/>
    <property type="project" value="TreeGrafter"/>
</dbReference>
<dbReference type="Pfam" id="PF00110">
    <property type="entry name" value="wnt"/>
    <property type="match status" value="1"/>
</dbReference>
<dbReference type="GO" id="GO:0060070">
    <property type="term" value="P:canonical Wnt signaling pathway"/>
    <property type="evidence" value="ECO:0007669"/>
    <property type="project" value="TreeGrafter"/>
</dbReference>
<keyword evidence="4" id="KW-0964">Secreted</keyword>
<dbReference type="GO" id="GO:0030182">
    <property type="term" value="P:neuron differentiation"/>
    <property type="evidence" value="ECO:0007669"/>
    <property type="project" value="TreeGrafter"/>
</dbReference>
<dbReference type="Gene3D" id="3.30.2460.20">
    <property type="match status" value="1"/>
</dbReference>
<dbReference type="CDD" id="cd19338">
    <property type="entry name" value="Wnt_Wnt6"/>
    <property type="match status" value="1"/>
</dbReference>
<evidence type="ECO:0000256" key="6">
    <source>
        <dbReference type="ARBA" id="ARBA00022687"/>
    </source>
</evidence>
<name>A0A6J8A9A7_MYTCO</name>
<dbReference type="OrthoDB" id="5945655at2759"/>
<evidence type="ECO:0000256" key="8">
    <source>
        <dbReference type="ARBA" id="ARBA00023288"/>
    </source>
</evidence>
<evidence type="ECO:0000256" key="5">
    <source>
        <dbReference type="ARBA" id="ARBA00022530"/>
    </source>
</evidence>
<comment type="similarity">
    <text evidence="2 9">Belongs to the Wnt family.</text>
</comment>
<evidence type="ECO:0000256" key="1">
    <source>
        <dbReference type="ARBA" id="ARBA00004498"/>
    </source>
</evidence>
<dbReference type="GO" id="GO:0045165">
    <property type="term" value="P:cell fate commitment"/>
    <property type="evidence" value="ECO:0007669"/>
    <property type="project" value="TreeGrafter"/>
</dbReference>
<evidence type="ECO:0000313" key="10">
    <source>
        <dbReference type="EMBL" id="CAC5363961.1"/>
    </source>
</evidence>
<sequence>MRPKLQDFQKILFFFIFLIKTVQPSWWYLGLISSSQTDFPSEPHKEEDVDCSNFKFLAPRQKELCSKEAQLHKVIGEGAKRGIAECQNQFSNRRWNCSTFNTTDVFGKVLQLKTRETAYIYAIQSAGIMYAVTRACARGDLERCGCDTKVRQKDTNGQFEWGGCSENTRYGGKFSKEFVDTNEHRTSEDGLMNLWNNEAGRKATKSQMDLLCKCHGVSGSCSVKICWKKLKNFQAIGKALKDKFDGASLVRFIKNKRKLKRINRDMKKPTKKDLVYLHESPDFCNQNPNYGSLGTQGRKCNKTSFGLDGCTLMCCGRGYYTIIKEIKEDCDCKFVWCCRVDCKRCTQVVEENYCN</sequence>
<dbReference type="SMART" id="SM00097">
    <property type="entry name" value="WNT1"/>
    <property type="match status" value="1"/>
</dbReference>
<accession>A0A6J8A9A7</accession>
<dbReference type="FunFam" id="3.30.2460.20:FF:000001">
    <property type="entry name" value="Wnt homolog"/>
    <property type="match status" value="1"/>
</dbReference>
<evidence type="ECO:0000256" key="3">
    <source>
        <dbReference type="ARBA" id="ARBA00022473"/>
    </source>
</evidence>
<reference evidence="10 11" key="1">
    <citation type="submission" date="2020-06" db="EMBL/GenBank/DDBJ databases">
        <authorList>
            <person name="Li R."/>
            <person name="Bekaert M."/>
        </authorList>
    </citation>
    <scope>NUCLEOTIDE SEQUENCE [LARGE SCALE GENOMIC DNA]</scope>
    <source>
        <strain evidence="11">wild</strain>
    </source>
</reference>
<evidence type="ECO:0000256" key="7">
    <source>
        <dbReference type="ARBA" id="ARBA00023157"/>
    </source>
</evidence>
<keyword evidence="6 9" id="KW-0879">Wnt signaling pathway</keyword>
<dbReference type="InterPro" id="IPR018161">
    <property type="entry name" value="Wnt_CS"/>
</dbReference>
<proteinExistence type="inferred from homology"/>
<keyword evidence="8" id="KW-0449">Lipoprotein</keyword>
<dbReference type="PANTHER" id="PTHR12027">
    <property type="entry name" value="WNT RELATED"/>
    <property type="match status" value="1"/>
</dbReference>
<comment type="function">
    <text evidence="9">Ligand for members of the frizzled family of seven transmembrane receptors.</text>
</comment>
<gene>
    <name evidence="10" type="ORF">MCOR_5176</name>
</gene>
<dbReference type="InterPro" id="IPR009143">
    <property type="entry name" value="Wnt6"/>
</dbReference>
<dbReference type="PANTHER" id="PTHR12027:SF99">
    <property type="entry name" value="PROTEIN WNT"/>
    <property type="match status" value="1"/>
</dbReference>
<dbReference type="AlphaFoldDB" id="A0A6J8A9A7"/>
<evidence type="ECO:0000256" key="4">
    <source>
        <dbReference type="ARBA" id="ARBA00022525"/>
    </source>
</evidence>
<dbReference type="InterPro" id="IPR005817">
    <property type="entry name" value="Wnt"/>
</dbReference>
<dbReference type="PROSITE" id="PS00246">
    <property type="entry name" value="WNT1"/>
    <property type="match status" value="1"/>
</dbReference>
<protein>
    <recommendedName>
        <fullName evidence="9">Protein Wnt</fullName>
    </recommendedName>
</protein>
<keyword evidence="3 9" id="KW-0217">Developmental protein</keyword>
<dbReference type="GO" id="GO:0005109">
    <property type="term" value="F:frizzled binding"/>
    <property type="evidence" value="ECO:0007669"/>
    <property type="project" value="TreeGrafter"/>
</dbReference>
<evidence type="ECO:0000256" key="9">
    <source>
        <dbReference type="RuleBase" id="RU003500"/>
    </source>
</evidence>
<dbReference type="Proteomes" id="UP000507470">
    <property type="component" value="Unassembled WGS sequence"/>
</dbReference>
<organism evidence="10 11">
    <name type="scientific">Mytilus coruscus</name>
    <name type="common">Sea mussel</name>
    <dbReference type="NCBI Taxonomy" id="42192"/>
    <lineage>
        <taxon>Eukaryota</taxon>
        <taxon>Metazoa</taxon>
        <taxon>Spiralia</taxon>
        <taxon>Lophotrochozoa</taxon>
        <taxon>Mollusca</taxon>
        <taxon>Bivalvia</taxon>
        <taxon>Autobranchia</taxon>
        <taxon>Pteriomorphia</taxon>
        <taxon>Mytilida</taxon>
        <taxon>Mytiloidea</taxon>
        <taxon>Mytilidae</taxon>
        <taxon>Mytilinae</taxon>
        <taxon>Mytilus</taxon>
    </lineage>
</organism>
<dbReference type="GO" id="GO:0005615">
    <property type="term" value="C:extracellular space"/>
    <property type="evidence" value="ECO:0007669"/>
    <property type="project" value="TreeGrafter"/>
</dbReference>
<dbReference type="InterPro" id="IPR043158">
    <property type="entry name" value="Wnt_C"/>
</dbReference>
<keyword evidence="7" id="KW-1015">Disulfide bond</keyword>
<evidence type="ECO:0000256" key="2">
    <source>
        <dbReference type="ARBA" id="ARBA00005683"/>
    </source>
</evidence>
<dbReference type="EMBL" id="CACVKT020000928">
    <property type="protein sequence ID" value="CAC5363961.1"/>
    <property type="molecule type" value="Genomic_DNA"/>
</dbReference>
<keyword evidence="11" id="KW-1185">Reference proteome</keyword>